<organism evidence="1 2">
    <name type="scientific">Longimycelium tulufanense</name>
    <dbReference type="NCBI Taxonomy" id="907463"/>
    <lineage>
        <taxon>Bacteria</taxon>
        <taxon>Bacillati</taxon>
        <taxon>Actinomycetota</taxon>
        <taxon>Actinomycetes</taxon>
        <taxon>Pseudonocardiales</taxon>
        <taxon>Pseudonocardiaceae</taxon>
        <taxon>Longimycelium</taxon>
    </lineage>
</organism>
<dbReference type="EMBL" id="BMMK01000021">
    <property type="protein sequence ID" value="GGM67219.1"/>
    <property type="molecule type" value="Genomic_DNA"/>
</dbReference>
<protein>
    <submittedName>
        <fullName evidence="1">Uncharacterized protein</fullName>
    </submittedName>
</protein>
<evidence type="ECO:0000313" key="2">
    <source>
        <dbReference type="Proteomes" id="UP000637578"/>
    </source>
</evidence>
<accession>A0A8J3CFB9</accession>
<name>A0A8J3CFB9_9PSEU</name>
<keyword evidence="2" id="KW-1185">Reference proteome</keyword>
<gene>
    <name evidence="1" type="ORF">GCM10012275_42160</name>
</gene>
<dbReference type="AlphaFoldDB" id="A0A8J3CFB9"/>
<evidence type="ECO:0000313" key="1">
    <source>
        <dbReference type="EMBL" id="GGM67219.1"/>
    </source>
</evidence>
<proteinExistence type="predicted"/>
<reference evidence="1" key="1">
    <citation type="journal article" date="2014" name="Int. J. Syst. Evol. Microbiol.">
        <title>Complete genome sequence of Corynebacterium casei LMG S-19264T (=DSM 44701T), isolated from a smear-ripened cheese.</title>
        <authorList>
            <consortium name="US DOE Joint Genome Institute (JGI-PGF)"/>
            <person name="Walter F."/>
            <person name="Albersmeier A."/>
            <person name="Kalinowski J."/>
            <person name="Ruckert C."/>
        </authorList>
    </citation>
    <scope>NUCLEOTIDE SEQUENCE</scope>
    <source>
        <strain evidence="1">CGMCC 4.5737</strain>
    </source>
</reference>
<reference evidence="1" key="2">
    <citation type="submission" date="2020-09" db="EMBL/GenBank/DDBJ databases">
        <authorList>
            <person name="Sun Q."/>
            <person name="Zhou Y."/>
        </authorList>
    </citation>
    <scope>NUCLEOTIDE SEQUENCE</scope>
    <source>
        <strain evidence="1">CGMCC 4.5737</strain>
    </source>
</reference>
<comment type="caution">
    <text evidence="1">The sequence shown here is derived from an EMBL/GenBank/DDBJ whole genome shotgun (WGS) entry which is preliminary data.</text>
</comment>
<dbReference type="Proteomes" id="UP000637578">
    <property type="component" value="Unassembled WGS sequence"/>
</dbReference>
<sequence>MSALEFWLVRVPGSRSRSQVHAFPAPDEQPLATMCGVEVDRGLVEQTTEGMPCVRCLMKVADGIEVARSQTPAALLDPVLLGLD</sequence>